<evidence type="ECO:0000313" key="2">
    <source>
        <dbReference type="Proteomes" id="UP001283361"/>
    </source>
</evidence>
<dbReference type="Proteomes" id="UP001283361">
    <property type="component" value="Unassembled WGS sequence"/>
</dbReference>
<evidence type="ECO:0000313" key="1">
    <source>
        <dbReference type="EMBL" id="KAK3797694.1"/>
    </source>
</evidence>
<protein>
    <submittedName>
        <fullName evidence="1">Uncharacterized protein</fullName>
    </submittedName>
</protein>
<gene>
    <name evidence="1" type="ORF">RRG08_054712</name>
</gene>
<sequence>MILTRLTSNEQSLHQQSFSKSRNAAAIFPKRLMDTKAIITPARATNLEQNLLCFTRRTGLMVNFSVSFSSLAEDQGST</sequence>
<dbReference type="EMBL" id="JAWDGP010000750">
    <property type="protein sequence ID" value="KAK3797694.1"/>
    <property type="molecule type" value="Genomic_DNA"/>
</dbReference>
<reference evidence="1" key="1">
    <citation type="journal article" date="2023" name="G3 (Bethesda)">
        <title>A reference genome for the long-term kleptoplast-retaining sea slug Elysia crispata morphotype clarki.</title>
        <authorList>
            <person name="Eastman K.E."/>
            <person name="Pendleton A.L."/>
            <person name="Shaikh M.A."/>
            <person name="Suttiyut T."/>
            <person name="Ogas R."/>
            <person name="Tomko P."/>
            <person name="Gavelis G."/>
            <person name="Widhalm J.R."/>
            <person name="Wisecaver J.H."/>
        </authorList>
    </citation>
    <scope>NUCLEOTIDE SEQUENCE</scope>
    <source>
        <strain evidence="1">ECLA1</strain>
    </source>
</reference>
<dbReference type="AlphaFoldDB" id="A0AAE1B0S6"/>
<organism evidence="1 2">
    <name type="scientific">Elysia crispata</name>
    <name type="common">lettuce slug</name>
    <dbReference type="NCBI Taxonomy" id="231223"/>
    <lineage>
        <taxon>Eukaryota</taxon>
        <taxon>Metazoa</taxon>
        <taxon>Spiralia</taxon>
        <taxon>Lophotrochozoa</taxon>
        <taxon>Mollusca</taxon>
        <taxon>Gastropoda</taxon>
        <taxon>Heterobranchia</taxon>
        <taxon>Euthyneura</taxon>
        <taxon>Panpulmonata</taxon>
        <taxon>Sacoglossa</taxon>
        <taxon>Placobranchoidea</taxon>
        <taxon>Plakobranchidae</taxon>
        <taxon>Elysia</taxon>
    </lineage>
</organism>
<name>A0AAE1B0S6_9GAST</name>
<accession>A0AAE1B0S6</accession>
<keyword evidence="2" id="KW-1185">Reference proteome</keyword>
<proteinExistence type="predicted"/>
<comment type="caution">
    <text evidence="1">The sequence shown here is derived from an EMBL/GenBank/DDBJ whole genome shotgun (WGS) entry which is preliminary data.</text>
</comment>